<reference evidence="1 2" key="1">
    <citation type="submission" date="2016-06" db="EMBL/GenBank/DDBJ databases">
        <title>The Draft Genome Sequence and Annotation of the Desert Woodrat Neotoma lepida.</title>
        <authorList>
            <person name="Campbell M."/>
            <person name="Oakeson K.F."/>
            <person name="Yandell M."/>
            <person name="Halpert J.R."/>
            <person name="Dearing D."/>
        </authorList>
    </citation>
    <scope>NUCLEOTIDE SEQUENCE [LARGE SCALE GENOMIC DNA]</scope>
    <source>
        <strain evidence="1">417</strain>
        <tissue evidence="1">Liver</tissue>
    </source>
</reference>
<feature type="non-terminal residue" evidence="1">
    <location>
        <position position="169"/>
    </location>
</feature>
<sequence>VLCIELPGVHREQTVGPNLEQPGEPVPSTSILENDIVNVTSIYRYKQVGMKIKCTNNNQQQADNGAQKPQAPPQQCASRLYPKNLSSSRDMANNQLPRHRLLPFLVSHNNWLLNHHRITRRALILHKLNTTQTSQPANYTVLPALTLNLEWLQANLVLTNQDQVLFHFL</sequence>
<dbReference type="Proteomes" id="UP000092124">
    <property type="component" value="Unassembled WGS sequence"/>
</dbReference>
<organism evidence="1 2">
    <name type="scientific">Neotoma lepida</name>
    <name type="common">Desert woodrat</name>
    <dbReference type="NCBI Taxonomy" id="56216"/>
    <lineage>
        <taxon>Eukaryota</taxon>
        <taxon>Metazoa</taxon>
        <taxon>Chordata</taxon>
        <taxon>Craniata</taxon>
        <taxon>Vertebrata</taxon>
        <taxon>Euteleostomi</taxon>
        <taxon>Mammalia</taxon>
        <taxon>Eutheria</taxon>
        <taxon>Euarchontoglires</taxon>
        <taxon>Glires</taxon>
        <taxon>Rodentia</taxon>
        <taxon>Myomorpha</taxon>
        <taxon>Muroidea</taxon>
        <taxon>Cricetidae</taxon>
        <taxon>Neotominae</taxon>
        <taxon>Neotoma</taxon>
    </lineage>
</organism>
<name>A0A1A6GCY2_NEOLE</name>
<proteinExistence type="predicted"/>
<dbReference type="AlphaFoldDB" id="A0A1A6GCY2"/>
<keyword evidence="2" id="KW-1185">Reference proteome</keyword>
<evidence type="ECO:0000313" key="2">
    <source>
        <dbReference type="Proteomes" id="UP000092124"/>
    </source>
</evidence>
<gene>
    <name evidence="1" type="ORF">A6R68_07742</name>
</gene>
<dbReference type="EMBL" id="LZPO01098621">
    <property type="protein sequence ID" value="OBS63719.1"/>
    <property type="molecule type" value="Genomic_DNA"/>
</dbReference>
<protein>
    <submittedName>
        <fullName evidence="1">Uncharacterized protein</fullName>
    </submittedName>
</protein>
<accession>A0A1A6GCY2</accession>
<feature type="non-terminal residue" evidence="1">
    <location>
        <position position="1"/>
    </location>
</feature>
<evidence type="ECO:0000313" key="1">
    <source>
        <dbReference type="EMBL" id="OBS63719.1"/>
    </source>
</evidence>
<comment type="caution">
    <text evidence="1">The sequence shown here is derived from an EMBL/GenBank/DDBJ whole genome shotgun (WGS) entry which is preliminary data.</text>
</comment>